<dbReference type="InterPro" id="IPR019974">
    <property type="entry name" value="XPG_CS"/>
</dbReference>
<dbReference type="GO" id="GO:0017108">
    <property type="term" value="F:5'-flap endonuclease activity"/>
    <property type="evidence" value="ECO:0007669"/>
    <property type="project" value="UniProtKB-UniRule"/>
</dbReference>
<dbReference type="GO" id="GO:0008409">
    <property type="term" value="F:5'-3' exonuclease activity"/>
    <property type="evidence" value="ECO:0007669"/>
    <property type="project" value="UniProtKB-UniRule"/>
</dbReference>
<keyword evidence="5 15" id="KW-0479">Metal-binding</keyword>
<evidence type="ECO:0000256" key="11">
    <source>
        <dbReference type="ARBA" id="ARBA00023128"/>
    </source>
</evidence>
<evidence type="ECO:0000313" key="21">
    <source>
        <dbReference type="Proteomes" id="UP000283509"/>
    </source>
</evidence>
<dbReference type="GO" id="GO:0030145">
    <property type="term" value="F:manganese ion binding"/>
    <property type="evidence" value="ECO:0007669"/>
    <property type="project" value="TreeGrafter"/>
</dbReference>
<keyword evidence="8 15" id="KW-0378">Hydrolase</keyword>
<dbReference type="STRING" id="6689.A0A3R7M3V5"/>
<dbReference type="GO" id="GO:0005654">
    <property type="term" value="C:nucleoplasm"/>
    <property type="evidence" value="ECO:0007669"/>
    <property type="project" value="UniProtKB-SubCell"/>
</dbReference>
<evidence type="ECO:0000256" key="2">
    <source>
        <dbReference type="ARBA" id="ARBA00022553"/>
    </source>
</evidence>
<dbReference type="SUPFAM" id="SSF47807">
    <property type="entry name" value="5' to 3' exonuclease, C-terminal subdomain"/>
    <property type="match status" value="1"/>
</dbReference>
<dbReference type="Pfam" id="PF03567">
    <property type="entry name" value="Sulfotransfer_2"/>
    <property type="match status" value="1"/>
</dbReference>
<dbReference type="EC" id="3.1.-.-" evidence="15"/>
<evidence type="ECO:0000256" key="6">
    <source>
        <dbReference type="ARBA" id="ARBA00022759"/>
    </source>
</evidence>
<dbReference type="Proteomes" id="UP000283509">
    <property type="component" value="Unassembled WGS sequence"/>
</dbReference>
<dbReference type="AlphaFoldDB" id="A0A3R7M3V5"/>
<evidence type="ECO:0000256" key="4">
    <source>
        <dbReference type="ARBA" id="ARBA00022722"/>
    </source>
</evidence>
<comment type="subcellular location">
    <subcellularLocation>
        <location evidence="1 15">Mitochondrion</location>
    </subcellularLocation>
    <subcellularLocation>
        <location evidence="15">Nucleus</location>
        <location evidence="15">Nucleolus</location>
    </subcellularLocation>
    <subcellularLocation>
        <location evidence="15">Nucleus</location>
        <location evidence="15">Nucleoplasm</location>
    </subcellularLocation>
    <text evidence="15">Resides mostly in the nucleoli and relocalizes to the nucleoplasm upon DNA damage.</text>
</comment>
<dbReference type="PANTHER" id="PTHR11081:SF9">
    <property type="entry name" value="FLAP ENDONUCLEASE 1"/>
    <property type="match status" value="1"/>
</dbReference>
<keyword evidence="2 15" id="KW-0597">Phosphoprotein</keyword>
<reference evidence="20 21" key="1">
    <citation type="submission" date="2018-04" db="EMBL/GenBank/DDBJ databases">
        <authorList>
            <person name="Zhang X."/>
            <person name="Yuan J."/>
            <person name="Li F."/>
            <person name="Xiang J."/>
        </authorList>
    </citation>
    <scope>NUCLEOTIDE SEQUENCE [LARGE SCALE GENOMIC DNA]</scope>
    <source>
        <tissue evidence="20">Muscle</tissue>
    </source>
</reference>
<dbReference type="InterPro" id="IPR005331">
    <property type="entry name" value="Sulfotransferase"/>
</dbReference>
<dbReference type="PROSITE" id="PS00841">
    <property type="entry name" value="XPG_1"/>
    <property type="match status" value="1"/>
</dbReference>
<keyword evidence="7 15" id="KW-0227">DNA damage</keyword>
<feature type="region of interest" description="Disordered" evidence="17">
    <location>
        <begin position="679"/>
        <end position="719"/>
    </location>
</feature>
<evidence type="ECO:0000256" key="10">
    <source>
        <dbReference type="ARBA" id="ARBA00022842"/>
    </source>
</evidence>
<evidence type="ECO:0000256" key="3">
    <source>
        <dbReference type="ARBA" id="ARBA00022705"/>
    </source>
</evidence>
<dbReference type="GO" id="GO:0016020">
    <property type="term" value="C:membrane"/>
    <property type="evidence" value="ECO:0007669"/>
    <property type="project" value="InterPro"/>
</dbReference>
<dbReference type="GO" id="GO:0006284">
    <property type="term" value="P:base-excision repair"/>
    <property type="evidence" value="ECO:0007669"/>
    <property type="project" value="UniProtKB-UniRule"/>
</dbReference>
<dbReference type="Pfam" id="PF00752">
    <property type="entry name" value="XPG_N"/>
    <property type="match status" value="1"/>
</dbReference>
<dbReference type="GO" id="GO:0003677">
    <property type="term" value="F:DNA binding"/>
    <property type="evidence" value="ECO:0007669"/>
    <property type="project" value="UniProtKB-UniRule"/>
</dbReference>
<comment type="function">
    <text evidence="15">Structure-specific nuclease with 5'-flap endonuclease and 5'-3' exonuclease activities involved in DNA replication and repair. During DNA replication, cleaves the 5'-overhanging flap structure that is generated by displacement synthesis when DNA polymerase encounters the 5'-end of a downstream Okazaki fragment. It enters the flap from the 5'-end and then tracks to cleave the flap base, leaving a nick for ligation. Also involved in the long patch base excision repair (LP-BER) pathway, by cleaving within the apurinic/apyrimidinic (AP) site-terminated flap. Acts as a genome stabilization factor that prevents flaps from equilibrating into structures that lead to duplications and deletions. Also possesses 5'-3' exonuclease activity on nicked or gapped double-stranded DNA, and exhibits RNase H activity. Also involved in replication and repair of rDNA and in repairing mitochondrial DNA.</text>
</comment>
<dbReference type="InterPro" id="IPR006084">
    <property type="entry name" value="XPG/Rad2"/>
</dbReference>
<keyword evidence="11 15" id="KW-0496">Mitochondrion</keyword>
<feature type="compositionally biased region" description="Basic residues" evidence="17">
    <location>
        <begin position="695"/>
        <end position="719"/>
    </location>
</feature>
<dbReference type="FunFam" id="1.10.150.20:FF:000009">
    <property type="entry name" value="Flap endonuclease 1"/>
    <property type="match status" value="1"/>
</dbReference>
<dbReference type="GO" id="GO:0004523">
    <property type="term" value="F:RNA-DNA hybrid ribonuclease activity"/>
    <property type="evidence" value="ECO:0007669"/>
    <property type="project" value="TreeGrafter"/>
</dbReference>
<name>A0A3R7M3V5_PENVA</name>
<comment type="similarity">
    <text evidence="14 15">Belongs to the XPG/RAD2 endonuclease family. FEN1 subfamily.</text>
</comment>
<evidence type="ECO:0000256" key="9">
    <source>
        <dbReference type="ARBA" id="ARBA00022839"/>
    </source>
</evidence>
<keyword evidence="4 15" id="KW-0540">Nuclease</keyword>
<comment type="caution">
    <text evidence="20">The sequence shown here is derived from an EMBL/GenBank/DDBJ whole genome shotgun (WGS) entry which is preliminary data.</text>
</comment>
<dbReference type="CDD" id="cd09867">
    <property type="entry name" value="PIN_FEN1"/>
    <property type="match status" value="1"/>
</dbReference>
<feature type="domain" description="XPG N-terminal" evidence="19">
    <location>
        <begin position="341"/>
        <end position="447"/>
    </location>
</feature>
<comment type="cofactor">
    <cofactor evidence="15">
        <name>Mg(2+)</name>
        <dbReference type="ChEBI" id="CHEBI:18420"/>
    </cofactor>
    <text evidence="15">Binds 2 magnesium ions per subunit. They probably participate in the reaction catalyzed by the enzyme. May bind an additional third magnesium ion after substrate binding.</text>
</comment>
<dbReference type="SUPFAM" id="SSF88723">
    <property type="entry name" value="PIN domain-like"/>
    <property type="match status" value="1"/>
</dbReference>
<feature type="compositionally biased region" description="Basic and acidic residues" evidence="17">
    <location>
        <begin position="20"/>
        <end position="34"/>
    </location>
</feature>
<dbReference type="PROSITE" id="PS00842">
    <property type="entry name" value="XPG_2"/>
    <property type="match status" value="1"/>
</dbReference>
<keyword evidence="13 15" id="KW-0539">Nucleus</keyword>
<keyword evidence="16" id="KW-0175">Coiled coil</keyword>
<keyword evidence="3 15" id="KW-0235">DNA replication</keyword>
<sequence length="719" mass="81198">MKENGEGPEGETKQDEDEQERQLRTYKEGEKTEEGGIAEGINGKENEIAWQEDRRRRLREACRSRNPETDESVNATLHRSLYIQRSHTLVCAVPKAGLDTWKRTIEGLASKGHDDQTRSSSASSPPLLDLASLDLSTKIITVKHPMARLFSSFLSKYHGGNPLPPFPGHQGDVQTEAGQEWLENYRQYWLPALQINQALPIGLHLRLGLPNPLNADARYEPEVYERLHEQLHPNISFTSFVRFVVHTFRSGTQRPDWASYESSCSPCRVEYDHVAKVETLEEDLAYISKELDLPVTLDPEEAFRFGGTLMRVVTSSLRLCVPLITPFIASSSVSRLQSRAMGILGLSKLIADVAPSAIKENEMKNYFGRKVAVDASMSLYQFLVAVRQEGNQLTSADGETTSHLMGFFYRTIRMVDNGIKPVYVFDGKPPTMKGGELAKRAERREEAQKQLEKAEEAGNVEEIDKFSRRLVKVTKQHNEEVKRLLSLMGIPYVDAPCEAEAQCAALAKAGKVYGVATEDMDALTFGTPVLLRHMTFSEARKMPIKEFHLPKVLEELELSHEEFIDMCILLGCDYCDSIKGIGPKRAIELIRTHKSIEKIVGQLDKKKYPTPEDWPYTEARRLFVEPEVKAAEEVELKWNEPNEEELIKYMCEEKGFAEDRIRNGCKKLTKARNTTTQGRLDSFFKVLPSPTNSSNKRKSNEKPGAAKKAKTGGSGKYRR</sequence>
<dbReference type="PANTHER" id="PTHR11081">
    <property type="entry name" value="FLAP ENDONUCLEASE FAMILY MEMBER"/>
    <property type="match status" value="1"/>
</dbReference>
<dbReference type="InterPro" id="IPR006085">
    <property type="entry name" value="XPG_DNA_repair_N"/>
</dbReference>
<dbReference type="Pfam" id="PF00867">
    <property type="entry name" value="XPG_I"/>
    <property type="match status" value="1"/>
</dbReference>
<evidence type="ECO:0000259" key="18">
    <source>
        <dbReference type="SMART" id="SM00484"/>
    </source>
</evidence>
<evidence type="ECO:0000259" key="19">
    <source>
        <dbReference type="SMART" id="SM00485"/>
    </source>
</evidence>
<keyword evidence="6 15" id="KW-0255">Endonuclease</keyword>
<dbReference type="EMBL" id="QCYY01002199">
    <property type="protein sequence ID" value="ROT72146.1"/>
    <property type="molecule type" value="Genomic_DNA"/>
</dbReference>
<evidence type="ECO:0000256" key="16">
    <source>
        <dbReference type="SAM" id="Coils"/>
    </source>
</evidence>
<dbReference type="GO" id="GO:0005739">
    <property type="term" value="C:mitochondrion"/>
    <property type="evidence" value="ECO:0007669"/>
    <property type="project" value="UniProtKB-SubCell"/>
</dbReference>
<dbReference type="Gene3D" id="1.10.150.20">
    <property type="entry name" value="5' to 3' exonuclease, C-terminal subdomain"/>
    <property type="match status" value="1"/>
</dbReference>
<keyword evidence="21" id="KW-1185">Reference proteome</keyword>
<evidence type="ECO:0000256" key="5">
    <source>
        <dbReference type="ARBA" id="ARBA00022723"/>
    </source>
</evidence>
<evidence type="ECO:0000256" key="13">
    <source>
        <dbReference type="ARBA" id="ARBA00023242"/>
    </source>
</evidence>
<dbReference type="GO" id="GO:0005730">
    <property type="term" value="C:nucleolus"/>
    <property type="evidence" value="ECO:0007669"/>
    <property type="project" value="UniProtKB-SubCell"/>
</dbReference>
<gene>
    <name evidence="15" type="primary">Fen1</name>
    <name evidence="20" type="ORF">C7M84_009480</name>
</gene>
<dbReference type="InterPro" id="IPR008918">
    <property type="entry name" value="HhH2"/>
</dbReference>
<dbReference type="SMART" id="SM00279">
    <property type="entry name" value="HhH2"/>
    <property type="match status" value="1"/>
</dbReference>
<evidence type="ECO:0000256" key="7">
    <source>
        <dbReference type="ARBA" id="ARBA00022763"/>
    </source>
</evidence>
<proteinExistence type="inferred from homology"/>
<evidence type="ECO:0000256" key="15">
    <source>
        <dbReference type="HAMAP-Rule" id="MF_03140"/>
    </source>
</evidence>
<feature type="compositionally biased region" description="Basic and acidic residues" evidence="17">
    <location>
        <begin position="1"/>
        <end position="13"/>
    </location>
</feature>
<keyword evidence="9 15" id="KW-0269">Exonuclease</keyword>
<dbReference type="InterPro" id="IPR023426">
    <property type="entry name" value="Flap_endonuc"/>
</dbReference>
<dbReference type="GO" id="GO:0008146">
    <property type="term" value="F:sulfotransferase activity"/>
    <property type="evidence" value="ECO:0007669"/>
    <property type="project" value="InterPro"/>
</dbReference>
<dbReference type="SMART" id="SM00484">
    <property type="entry name" value="XPGI"/>
    <property type="match status" value="1"/>
</dbReference>
<dbReference type="Gene3D" id="3.40.50.1010">
    <property type="entry name" value="5'-nuclease"/>
    <property type="match status" value="1"/>
</dbReference>
<protein>
    <recommendedName>
        <fullName evidence="15">Flap endonuclease 1</fullName>
        <shortName evidence="15">FEN-1</shortName>
        <ecNumber evidence="15">3.1.-.-</ecNumber>
    </recommendedName>
    <alternativeName>
        <fullName evidence="15">Flap structure-specific endonuclease 1</fullName>
    </alternativeName>
</protein>
<accession>A0A3R7M3V5</accession>
<dbReference type="PRINTS" id="PR00853">
    <property type="entry name" value="XPGRADSUPER"/>
</dbReference>
<dbReference type="InterPro" id="IPR029060">
    <property type="entry name" value="PIN-like_dom_sf"/>
</dbReference>
<evidence type="ECO:0000256" key="17">
    <source>
        <dbReference type="SAM" id="MobiDB-lite"/>
    </source>
</evidence>
<reference evidence="20 21" key="2">
    <citation type="submission" date="2019-01" db="EMBL/GenBank/DDBJ databases">
        <title>The decoding of complex shrimp genome reveals the adaptation for benthos swimmer, frequently molting mechanism and breeding impact on genome.</title>
        <authorList>
            <person name="Sun Y."/>
            <person name="Gao Y."/>
            <person name="Yu Y."/>
        </authorList>
    </citation>
    <scope>NUCLEOTIDE SEQUENCE [LARGE SCALE GENOMIC DNA]</scope>
    <source>
        <tissue evidence="20">Muscle</tissue>
    </source>
</reference>
<feature type="domain" description="XPG-I" evidence="18">
    <location>
        <begin position="486"/>
        <end position="558"/>
    </location>
</feature>
<keyword evidence="12 15" id="KW-0234">DNA repair</keyword>
<feature type="region of interest" description="Disordered" evidence="17">
    <location>
        <begin position="1"/>
        <end position="48"/>
    </location>
</feature>
<dbReference type="OrthoDB" id="1937206at2759"/>
<dbReference type="InterPro" id="IPR006086">
    <property type="entry name" value="XPG-I_dom"/>
</dbReference>
<evidence type="ECO:0000256" key="12">
    <source>
        <dbReference type="ARBA" id="ARBA00023204"/>
    </source>
</evidence>
<dbReference type="SMART" id="SM00485">
    <property type="entry name" value="XPGN"/>
    <property type="match status" value="1"/>
</dbReference>
<feature type="coiled-coil region" evidence="16">
    <location>
        <begin position="437"/>
        <end position="464"/>
    </location>
</feature>
<evidence type="ECO:0000256" key="14">
    <source>
        <dbReference type="ARBA" id="ARBA00034726"/>
    </source>
</evidence>
<organism evidence="20 21">
    <name type="scientific">Penaeus vannamei</name>
    <name type="common">Whiteleg shrimp</name>
    <name type="synonym">Litopenaeus vannamei</name>
    <dbReference type="NCBI Taxonomy" id="6689"/>
    <lineage>
        <taxon>Eukaryota</taxon>
        <taxon>Metazoa</taxon>
        <taxon>Ecdysozoa</taxon>
        <taxon>Arthropoda</taxon>
        <taxon>Crustacea</taxon>
        <taxon>Multicrustacea</taxon>
        <taxon>Malacostraca</taxon>
        <taxon>Eumalacostraca</taxon>
        <taxon>Eucarida</taxon>
        <taxon>Decapoda</taxon>
        <taxon>Dendrobranchiata</taxon>
        <taxon>Penaeoidea</taxon>
        <taxon>Penaeidae</taxon>
        <taxon>Penaeus</taxon>
    </lineage>
</organism>
<keyword evidence="10 15" id="KW-0460">Magnesium</keyword>
<dbReference type="FunFam" id="3.40.50.1010:FF:000003">
    <property type="entry name" value="Flap endonuclease 1"/>
    <property type="match status" value="1"/>
</dbReference>
<dbReference type="HAMAP" id="MF_00614">
    <property type="entry name" value="Fen"/>
    <property type="match status" value="1"/>
</dbReference>
<evidence type="ECO:0000256" key="8">
    <source>
        <dbReference type="ARBA" id="ARBA00022801"/>
    </source>
</evidence>
<evidence type="ECO:0000256" key="1">
    <source>
        <dbReference type="ARBA" id="ARBA00004173"/>
    </source>
</evidence>
<evidence type="ECO:0000313" key="20">
    <source>
        <dbReference type="EMBL" id="ROT72146.1"/>
    </source>
</evidence>
<dbReference type="InterPro" id="IPR036279">
    <property type="entry name" value="5-3_exonuclease_C_sf"/>
</dbReference>
<dbReference type="GO" id="GO:0000287">
    <property type="term" value="F:magnesium ion binding"/>
    <property type="evidence" value="ECO:0007669"/>
    <property type="project" value="UniProtKB-UniRule"/>
</dbReference>
<dbReference type="GO" id="GO:0043137">
    <property type="term" value="P:DNA replication, removal of RNA primer"/>
    <property type="evidence" value="ECO:0007669"/>
    <property type="project" value="UniProtKB-UniRule"/>
</dbReference>